<feature type="region of interest" description="Disordered" evidence="1">
    <location>
        <begin position="537"/>
        <end position="556"/>
    </location>
</feature>
<protein>
    <submittedName>
        <fullName evidence="2">Uncharacterized protein</fullName>
    </submittedName>
</protein>
<dbReference type="GeneID" id="39577457"/>
<gene>
    <name evidence="2" type="ORF">SODALDRAFT_304413</name>
</gene>
<proteinExistence type="predicted"/>
<dbReference type="OrthoDB" id="9972657at2759"/>
<keyword evidence="3" id="KW-1185">Reference proteome</keyword>
<evidence type="ECO:0000256" key="1">
    <source>
        <dbReference type="SAM" id="MobiDB-lite"/>
    </source>
</evidence>
<evidence type="ECO:0000313" key="2">
    <source>
        <dbReference type="EMBL" id="ROT42811.1"/>
    </source>
</evidence>
<name>A0A3N2Q7Q9_SODAK</name>
<accession>A0A3N2Q7Q9</accession>
<feature type="compositionally biased region" description="Low complexity" evidence="1">
    <location>
        <begin position="8"/>
        <end position="22"/>
    </location>
</feature>
<dbReference type="Proteomes" id="UP000272025">
    <property type="component" value="Unassembled WGS sequence"/>
</dbReference>
<feature type="region of interest" description="Disordered" evidence="1">
    <location>
        <begin position="1"/>
        <end position="46"/>
    </location>
</feature>
<reference evidence="2 3" key="1">
    <citation type="journal article" date="2018" name="Mol. Ecol.">
        <title>The obligate alkalophilic soda-lake fungus Sodiomyces alkalinus has shifted to a protein diet.</title>
        <authorList>
            <person name="Grum-Grzhimaylo A.A."/>
            <person name="Falkoski D.L."/>
            <person name="van den Heuvel J."/>
            <person name="Valero-Jimenez C.A."/>
            <person name="Min B."/>
            <person name="Choi I.G."/>
            <person name="Lipzen A."/>
            <person name="Daum C.G."/>
            <person name="Aanen D.K."/>
            <person name="Tsang A."/>
            <person name="Henrissat B."/>
            <person name="Bilanenko E.N."/>
            <person name="de Vries R.P."/>
            <person name="van Kan J.A.L."/>
            <person name="Grigoriev I.V."/>
            <person name="Debets A.J.M."/>
        </authorList>
    </citation>
    <scope>NUCLEOTIDE SEQUENCE [LARGE SCALE GENOMIC DNA]</scope>
    <source>
        <strain evidence="2 3">F11</strain>
    </source>
</reference>
<dbReference type="STRING" id="1314773.A0A3N2Q7Q9"/>
<organism evidence="2 3">
    <name type="scientific">Sodiomyces alkalinus (strain CBS 110278 / VKM F-3762 / F11)</name>
    <name type="common">Alkaliphilic filamentous fungus</name>
    <dbReference type="NCBI Taxonomy" id="1314773"/>
    <lineage>
        <taxon>Eukaryota</taxon>
        <taxon>Fungi</taxon>
        <taxon>Dikarya</taxon>
        <taxon>Ascomycota</taxon>
        <taxon>Pezizomycotina</taxon>
        <taxon>Sordariomycetes</taxon>
        <taxon>Hypocreomycetidae</taxon>
        <taxon>Glomerellales</taxon>
        <taxon>Plectosphaerellaceae</taxon>
        <taxon>Sodiomyces</taxon>
    </lineage>
</organism>
<dbReference type="RefSeq" id="XP_028470617.1">
    <property type="nucleotide sequence ID" value="XM_028608979.1"/>
</dbReference>
<sequence>MEEHMPVSSSLSPSRSDSSNASFATAIQTPHKSDQPKVASDEEDEPVPSYCEAIPLRRELESQCQILIEEQLYSKAIFMLNQTLLSSQAREDGLKPPVHAAPPAQLALLSTITVHPHRTTRLKERDDLAVVADSWTYLRNLLSLAGPINADLKTAFRFRGVYRSHRQRRAVSGEDGHDGIDNERIYNKYDNEESLFHQAEDLWHVFGWGFNCSILYPHRWRYWKLWLEYMLDALEADWNWRQHMDEESESKTGQKCLELRRESLLMMYVKQDRAGRTRLTRVLKAIFADGKELSRRFFHEVFHNEHRLLKGDGQRPSDELFPTHVDVDNGEYGGYVDFTDSDEDVEGSPQKTPRTPRHGVSDDMFRGTVDSMPLRLRLFVLLSIVADALPSELSDLSDLHAEFAKQLREQPVQVFQHYITRMRDWAAESEPPEFASIVADVLVLLLDGLLPSASKHPYKAGDSVGDRMVRSARSLTCFFLPWPAATDNLEDNARVALLLEAALASVPPADLGACMPDLREAAVRGIEARGAVVKKSLGRPESTRRRGRPSKKAALGGNDTFLRETIELAGQRILLYIDCMTDTAGSSLET</sequence>
<feature type="region of interest" description="Disordered" evidence="1">
    <location>
        <begin position="339"/>
        <end position="364"/>
    </location>
</feature>
<dbReference type="AlphaFoldDB" id="A0A3N2Q7Q9"/>
<evidence type="ECO:0000313" key="3">
    <source>
        <dbReference type="Proteomes" id="UP000272025"/>
    </source>
</evidence>
<dbReference type="EMBL" id="ML119051">
    <property type="protein sequence ID" value="ROT42811.1"/>
    <property type="molecule type" value="Genomic_DNA"/>
</dbReference>